<comment type="caution">
    <text evidence="1">The sequence shown here is derived from an EMBL/GenBank/DDBJ whole genome shotgun (WGS) entry which is preliminary data.</text>
</comment>
<sequence length="129" mass="15647">MSIESFQVFMLGEDVPCYLRRYCKQLNDSQWQWFYEQIMEPVTFVTDIAQLFYVLKWILKYDFDDLSYAVYFQDIMDPECSPQSLIKEEWLPVLWHRYEQRLMNELFEIRGSLNNKSVPDVIGDDSIIF</sequence>
<accession>A0ABS6JPV1</accession>
<dbReference type="Proteomes" id="UP000784880">
    <property type="component" value="Unassembled WGS sequence"/>
</dbReference>
<gene>
    <name evidence="1" type="ORF">KS419_21590</name>
</gene>
<name>A0ABS6JPV1_9BACI</name>
<protein>
    <submittedName>
        <fullName evidence="1">Uncharacterized protein</fullName>
    </submittedName>
</protein>
<keyword evidence="2" id="KW-1185">Reference proteome</keyword>
<evidence type="ECO:0000313" key="1">
    <source>
        <dbReference type="EMBL" id="MBU9714338.1"/>
    </source>
</evidence>
<reference evidence="1 2" key="1">
    <citation type="submission" date="2021-06" db="EMBL/GenBank/DDBJ databases">
        <title>Bacillus sp. RD4P76, an endophyte from a halophyte.</title>
        <authorList>
            <person name="Sun J.-Q."/>
        </authorList>
    </citation>
    <scope>NUCLEOTIDE SEQUENCE [LARGE SCALE GENOMIC DNA]</scope>
    <source>
        <strain evidence="1 2">CGMCC 1.15917</strain>
    </source>
</reference>
<dbReference type="RefSeq" id="WP_217068828.1">
    <property type="nucleotide sequence ID" value="NZ_JAHQCS010000174.1"/>
</dbReference>
<organism evidence="1 2">
    <name type="scientific">Evansella tamaricis</name>
    <dbReference type="NCBI Taxonomy" id="2069301"/>
    <lineage>
        <taxon>Bacteria</taxon>
        <taxon>Bacillati</taxon>
        <taxon>Bacillota</taxon>
        <taxon>Bacilli</taxon>
        <taxon>Bacillales</taxon>
        <taxon>Bacillaceae</taxon>
        <taxon>Evansella</taxon>
    </lineage>
</organism>
<evidence type="ECO:0000313" key="2">
    <source>
        <dbReference type="Proteomes" id="UP000784880"/>
    </source>
</evidence>
<dbReference type="EMBL" id="JAHQCS010000174">
    <property type="protein sequence ID" value="MBU9714338.1"/>
    <property type="molecule type" value="Genomic_DNA"/>
</dbReference>
<proteinExistence type="predicted"/>